<evidence type="ECO:0000313" key="2">
    <source>
        <dbReference type="EMBL" id="OHA64045.1"/>
    </source>
</evidence>
<protein>
    <recommendedName>
        <fullName evidence="4">Cell division protein FtsL</fullName>
    </recommendedName>
</protein>
<reference evidence="2 3" key="1">
    <citation type="journal article" date="2016" name="Nat. Commun.">
        <title>Thousands of microbial genomes shed light on interconnected biogeochemical processes in an aquifer system.</title>
        <authorList>
            <person name="Anantharaman K."/>
            <person name="Brown C.T."/>
            <person name="Hug L.A."/>
            <person name="Sharon I."/>
            <person name="Castelle C.J."/>
            <person name="Probst A.J."/>
            <person name="Thomas B.C."/>
            <person name="Singh A."/>
            <person name="Wilkins M.J."/>
            <person name="Karaoz U."/>
            <person name="Brodie E.L."/>
            <person name="Williams K.H."/>
            <person name="Hubbard S.S."/>
            <person name="Banfield J.F."/>
        </authorList>
    </citation>
    <scope>NUCLEOTIDE SEQUENCE [LARGE SCALE GENOMIC DNA]</scope>
</reference>
<dbReference type="Proteomes" id="UP000178170">
    <property type="component" value="Unassembled WGS sequence"/>
</dbReference>
<accession>A0A1G2QTW3</accession>
<comment type="caution">
    <text evidence="2">The sequence shown here is derived from an EMBL/GenBank/DDBJ whole genome shotgun (WGS) entry which is preliminary data.</text>
</comment>
<keyword evidence="1" id="KW-0812">Transmembrane</keyword>
<name>A0A1G2QTW3_9BACT</name>
<evidence type="ECO:0000256" key="1">
    <source>
        <dbReference type="SAM" id="Phobius"/>
    </source>
</evidence>
<proteinExistence type="predicted"/>
<keyword evidence="1" id="KW-1133">Transmembrane helix</keyword>
<evidence type="ECO:0008006" key="4">
    <source>
        <dbReference type="Google" id="ProtNLM"/>
    </source>
</evidence>
<evidence type="ECO:0000313" key="3">
    <source>
        <dbReference type="Proteomes" id="UP000178170"/>
    </source>
</evidence>
<gene>
    <name evidence="2" type="ORF">A2843_01875</name>
</gene>
<keyword evidence="1" id="KW-0472">Membrane</keyword>
<dbReference type="EMBL" id="MHTS01000022">
    <property type="protein sequence ID" value="OHA64045.1"/>
    <property type="molecule type" value="Genomic_DNA"/>
</dbReference>
<feature type="transmembrane region" description="Helical" evidence="1">
    <location>
        <begin position="13"/>
        <end position="41"/>
    </location>
</feature>
<sequence length="102" mass="11515">MTILLSSSYHTKIFWVLGLLFTGFLIGLYIIQVNALTILVYRIAGTERQIAEHRHANTALQVQANQAVPFKDLEQLAQSRNFERVRSITYLKIPSGGVAQNQ</sequence>
<organism evidence="2 3">
    <name type="scientific">Candidatus Wildermuthbacteria bacterium RIFCSPHIGHO2_01_FULL_48_27b</name>
    <dbReference type="NCBI Taxonomy" id="1802447"/>
    <lineage>
        <taxon>Bacteria</taxon>
        <taxon>Candidatus Wildermuthiibacteriota</taxon>
    </lineage>
</organism>
<dbReference type="AlphaFoldDB" id="A0A1G2QTW3"/>